<gene>
    <name evidence="1" type="ORF">A2U01_0020925</name>
</gene>
<proteinExistence type="predicted"/>
<dbReference type="Proteomes" id="UP000265520">
    <property type="component" value="Unassembled WGS sequence"/>
</dbReference>
<organism evidence="1 2">
    <name type="scientific">Trifolium medium</name>
    <dbReference type="NCBI Taxonomy" id="97028"/>
    <lineage>
        <taxon>Eukaryota</taxon>
        <taxon>Viridiplantae</taxon>
        <taxon>Streptophyta</taxon>
        <taxon>Embryophyta</taxon>
        <taxon>Tracheophyta</taxon>
        <taxon>Spermatophyta</taxon>
        <taxon>Magnoliopsida</taxon>
        <taxon>eudicotyledons</taxon>
        <taxon>Gunneridae</taxon>
        <taxon>Pentapetalae</taxon>
        <taxon>rosids</taxon>
        <taxon>fabids</taxon>
        <taxon>Fabales</taxon>
        <taxon>Fabaceae</taxon>
        <taxon>Papilionoideae</taxon>
        <taxon>50 kb inversion clade</taxon>
        <taxon>NPAAA clade</taxon>
        <taxon>Hologalegina</taxon>
        <taxon>IRL clade</taxon>
        <taxon>Trifolieae</taxon>
        <taxon>Trifolium</taxon>
    </lineage>
</organism>
<dbReference type="AlphaFoldDB" id="A0A392NJB0"/>
<name>A0A392NJB0_9FABA</name>
<sequence>MRNEREEVETRELREQIVKILILLIKNTVADSKSSPPLLFGVAADEERLGERCGQERGTTEGEKMREVWMFSVGGGTASSKIAPARLKKMNA</sequence>
<protein>
    <submittedName>
        <fullName evidence="1">Uncharacterized protein</fullName>
    </submittedName>
</protein>
<dbReference type="EMBL" id="LXQA010041708">
    <property type="protein sequence ID" value="MCH99910.1"/>
    <property type="molecule type" value="Genomic_DNA"/>
</dbReference>
<comment type="caution">
    <text evidence="1">The sequence shown here is derived from an EMBL/GenBank/DDBJ whole genome shotgun (WGS) entry which is preliminary data.</text>
</comment>
<keyword evidence="2" id="KW-1185">Reference proteome</keyword>
<evidence type="ECO:0000313" key="2">
    <source>
        <dbReference type="Proteomes" id="UP000265520"/>
    </source>
</evidence>
<reference evidence="1 2" key="1">
    <citation type="journal article" date="2018" name="Front. Plant Sci.">
        <title>Red Clover (Trifolium pratense) and Zigzag Clover (T. medium) - A Picture of Genomic Similarities and Differences.</title>
        <authorList>
            <person name="Dluhosova J."/>
            <person name="Istvanek J."/>
            <person name="Nedelnik J."/>
            <person name="Repkova J."/>
        </authorList>
    </citation>
    <scope>NUCLEOTIDE SEQUENCE [LARGE SCALE GENOMIC DNA]</scope>
    <source>
        <strain evidence="2">cv. 10/8</strain>
        <tissue evidence="1">Leaf</tissue>
    </source>
</reference>
<evidence type="ECO:0000313" key="1">
    <source>
        <dbReference type="EMBL" id="MCH99910.1"/>
    </source>
</evidence>
<accession>A0A392NJB0</accession>
<feature type="non-terminal residue" evidence="1">
    <location>
        <position position="92"/>
    </location>
</feature>